<organism evidence="1 2">
    <name type="scientific">Saccharobesus litoralis</name>
    <dbReference type="NCBI Taxonomy" id="2172099"/>
    <lineage>
        <taxon>Bacteria</taxon>
        <taxon>Pseudomonadati</taxon>
        <taxon>Pseudomonadota</taxon>
        <taxon>Gammaproteobacteria</taxon>
        <taxon>Alteromonadales</taxon>
        <taxon>Alteromonadaceae</taxon>
        <taxon>Saccharobesus</taxon>
    </lineage>
</organism>
<accession>A0A2S0VRT9</accession>
<keyword evidence="2" id="KW-1185">Reference proteome</keyword>
<dbReference type="Proteomes" id="UP000244441">
    <property type="component" value="Chromosome"/>
</dbReference>
<protein>
    <submittedName>
        <fullName evidence="1">Uncharacterized protein</fullName>
    </submittedName>
</protein>
<dbReference type="EMBL" id="CP026604">
    <property type="protein sequence ID" value="AWB66928.1"/>
    <property type="molecule type" value="Genomic_DNA"/>
</dbReference>
<dbReference type="RefSeq" id="WP_108602984.1">
    <property type="nucleotide sequence ID" value="NZ_CP026604.1"/>
</dbReference>
<dbReference type="KEGG" id="cate:C2869_10990"/>
<dbReference type="OrthoDB" id="6384430at2"/>
<gene>
    <name evidence="1" type="ORF">C2869_10990</name>
</gene>
<proteinExistence type="predicted"/>
<evidence type="ECO:0000313" key="2">
    <source>
        <dbReference type="Proteomes" id="UP000244441"/>
    </source>
</evidence>
<sequence length="180" mass="20613">MNIKRLVIFVCLILSTLGCDKVFTLSDPVTKSLSFAEFAQLPGFKLDYDLYLPSHINYWSHVDEFKFTFDANQQIYWLKNIELSRMDEKSPTLDFKISNVDWHHQFGFGHMRVNPDESVYSVTASDGVVFQLIYSSNASNLSLELPHNTQAKYVSFAVKITNSELKPSALLYTQLSQTPL</sequence>
<dbReference type="PROSITE" id="PS51257">
    <property type="entry name" value="PROKAR_LIPOPROTEIN"/>
    <property type="match status" value="1"/>
</dbReference>
<evidence type="ECO:0000313" key="1">
    <source>
        <dbReference type="EMBL" id="AWB66928.1"/>
    </source>
</evidence>
<reference evidence="1 2" key="1">
    <citation type="submission" date="2018-01" db="EMBL/GenBank/DDBJ databases">
        <title>Genome sequence of a Cantenovulum-like bacteria.</title>
        <authorList>
            <person name="Tan W.R."/>
            <person name="Lau N.-S."/>
            <person name="Go F."/>
            <person name="Amirul A.-A.A."/>
        </authorList>
    </citation>
    <scope>NUCLEOTIDE SEQUENCE [LARGE SCALE GENOMIC DNA]</scope>
    <source>
        <strain evidence="1 2">CCB-QB4</strain>
    </source>
</reference>
<name>A0A2S0VRT9_9ALTE</name>
<dbReference type="AlphaFoldDB" id="A0A2S0VRT9"/>